<dbReference type="GO" id="GO:0004735">
    <property type="term" value="F:pyrroline-5-carboxylate reductase activity"/>
    <property type="evidence" value="ECO:0007669"/>
    <property type="project" value="TreeGrafter"/>
</dbReference>
<dbReference type="FunFam" id="3.40.50.720:FF:000447">
    <property type="entry name" value="NADP dependent oxidoreductase domain containing 1"/>
    <property type="match status" value="1"/>
</dbReference>
<dbReference type="Pfam" id="PF03807">
    <property type="entry name" value="F420_oxidored"/>
    <property type="match status" value="1"/>
</dbReference>
<dbReference type="InterPro" id="IPR028939">
    <property type="entry name" value="P5C_Rdtase_cat_N"/>
</dbReference>
<evidence type="ECO:0000259" key="5">
    <source>
        <dbReference type="Pfam" id="PF03807"/>
    </source>
</evidence>
<comment type="similarity">
    <text evidence="1">Belongs to the pyrroline-5-carboxylate reductase family.</text>
</comment>
<evidence type="ECO:0000313" key="6">
    <source>
        <dbReference type="EMBL" id="CAJ1073617.1"/>
    </source>
</evidence>
<comment type="function">
    <text evidence="3">Probable oxidoreductase.</text>
</comment>
<accession>A0AAV1GJB0</accession>
<name>A0AAV1GJB0_XYRNO</name>
<reference evidence="6" key="1">
    <citation type="submission" date="2023-08" db="EMBL/GenBank/DDBJ databases">
        <authorList>
            <person name="Alioto T."/>
            <person name="Alioto T."/>
            <person name="Gomez Garrido J."/>
        </authorList>
    </citation>
    <scope>NUCLEOTIDE SEQUENCE</scope>
</reference>
<dbReference type="AlphaFoldDB" id="A0AAV1GJB0"/>
<dbReference type="GO" id="GO:0055129">
    <property type="term" value="P:L-proline biosynthetic process"/>
    <property type="evidence" value="ECO:0007669"/>
    <property type="project" value="TreeGrafter"/>
</dbReference>
<evidence type="ECO:0000256" key="1">
    <source>
        <dbReference type="ARBA" id="ARBA00005525"/>
    </source>
</evidence>
<dbReference type="PANTHER" id="PTHR11645">
    <property type="entry name" value="PYRROLINE-5-CARBOXYLATE REDUCTASE"/>
    <property type="match status" value="1"/>
</dbReference>
<dbReference type="PANTHER" id="PTHR11645:SF58">
    <property type="entry name" value="NADP-DEPENDENT OXIDOREDUCTASE DOMAIN-CONTAINING PROTEIN 1"/>
    <property type="match status" value="1"/>
</dbReference>
<evidence type="ECO:0000256" key="2">
    <source>
        <dbReference type="ARBA" id="ARBA00023002"/>
    </source>
</evidence>
<dbReference type="EMBL" id="OY660878">
    <property type="protein sequence ID" value="CAJ1073617.1"/>
    <property type="molecule type" value="Genomic_DNA"/>
</dbReference>
<sequence>MGDVTTGLDSLSFETELTEEERRYISLREKLVNSTSIHGHFPTMWDVTAGLYSLSFETELTEEERRYISLREKLVNSTSIHGHFPTMWDVTTGLYSLSFEAGLTEEERRYISLRSRAARLTFCGCAHAVFLCKLVRSLKDAINTHTATRGSAASEQGGDLCIGIVGMGNLGNQLLRFLLEKSDIKSNINIKICSRRPESTVKYTQAGVECFTSNSRLAAWADILFLCCLPSHLPKVCADISSHLSKQCLVYSFSSAVPATRLAQLLGHDFIIKPQYEFSTSDDVDVWLSCTHLKIALNDPVLKERSCPLRMSSGISLNWVCAVLYSLLNICSSANLGSSQTLCLINSVLQETDTHKVELKPQTVFCASCASSLLPEEPFPWISLTDAQTTDTPLQRFLSSSKPMQQCISETYKYLLLK</sequence>
<gene>
    <name evidence="6" type="ORF">XNOV1_A034743</name>
</gene>
<evidence type="ECO:0000256" key="4">
    <source>
        <dbReference type="ARBA" id="ARBA00072230"/>
    </source>
</evidence>
<dbReference type="SUPFAM" id="SSF51735">
    <property type="entry name" value="NAD(P)-binding Rossmann-fold domains"/>
    <property type="match status" value="1"/>
</dbReference>
<protein>
    <recommendedName>
        <fullName evidence="4">NADP-dependent oxidoreductase domain-containing protein 1</fullName>
    </recommendedName>
</protein>
<feature type="domain" description="Pyrroline-5-carboxylate reductase catalytic N-terminal" evidence="5">
    <location>
        <begin position="162"/>
        <end position="250"/>
    </location>
</feature>
<evidence type="ECO:0000256" key="3">
    <source>
        <dbReference type="ARBA" id="ARBA00054560"/>
    </source>
</evidence>
<dbReference type="Gene3D" id="3.40.50.720">
    <property type="entry name" value="NAD(P)-binding Rossmann-like Domain"/>
    <property type="match status" value="1"/>
</dbReference>
<keyword evidence="7" id="KW-1185">Reference proteome</keyword>
<proteinExistence type="inferred from homology"/>
<evidence type="ECO:0000313" key="7">
    <source>
        <dbReference type="Proteomes" id="UP001178508"/>
    </source>
</evidence>
<dbReference type="Proteomes" id="UP001178508">
    <property type="component" value="Chromosome 15"/>
</dbReference>
<keyword evidence="2" id="KW-0560">Oxidoreductase</keyword>
<organism evidence="6 7">
    <name type="scientific">Xyrichtys novacula</name>
    <name type="common">Pearly razorfish</name>
    <name type="synonym">Hemipteronotus novacula</name>
    <dbReference type="NCBI Taxonomy" id="13765"/>
    <lineage>
        <taxon>Eukaryota</taxon>
        <taxon>Metazoa</taxon>
        <taxon>Chordata</taxon>
        <taxon>Craniata</taxon>
        <taxon>Vertebrata</taxon>
        <taxon>Euteleostomi</taxon>
        <taxon>Actinopterygii</taxon>
        <taxon>Neopterygii</taxon>
        <taxon>Teleostei</taxon>
        <taxon>Neoteleostei</taxon>
        <taxon>Acanthomorphata</taxon>
        <taxon>Eupercaria</taxon>
        <taxon>Labriformes</taxon>
        <taxon>Labridae</taxon>
        <taxon>Xyrichtys</taxon>
    </lineage>
</organism>
<dbReference type="InterPro" id="IPR036291">
    <property type="entry name" value="NAD(P)-bd_dom_sf"/>
</dbReference>